<protein>
    <submittedName>
        <fullName evidence="1">Uncharacterized protein</fullName>
    </submittedName>
</protein>
<evidence type="ECO:0000313" key="1">
    <source>
        <dbReference type="EMBL" id="EHK97648.1"/>
    </source>
</evidence>
<organism evidence="1 2">
    <name type="scientific">Glarea lozoyensis (strain ATCC 74030 / MF5533)</name>
    <dbReference type="NCBI Taxonomy" id="1104152"/>
    <lineage>
        <taxon>Eukaryota</taxon>
        <taxon>Fungi</taxon>
        <taxon>Dikarya</taxon>
        <taxon>Ascomycota</taxon>
        <taxon>Pezizomycotina</taxon>
        <taxon>Leotiomycetes</taxon>
        <taxon>Helotiales</taxon>
        <taxon>Helotiaceae</taxon>
        <taxon>Glarea</taxon>
    </lineage>
</organism>
<sequence>MQAEPSDCLIGIHYRGSTPEKSLQTTCGFPAAGGDGHDCMQESGHVVRQREFEAGK</sequence>
<dbReference type="Proteomes" id="UP000005446">
    <property type="component" value="Unassembled WGS sequence"/>
</dbReference>
<reference evidence="1 2" key="1">
    <citation type="journal article" date="2012" name="Eukaryot. Cell">
        <title>Genome sequence of the fungus Glarea lozoyensis: the first genome sequence of a species from the Helotiaceae family.</title>
        <authorList>
            <person name="Youssar L."/>
            <person name="Gruening B.A."/>
            <person name="Erxleben A."/>
            <person name="Guenther S."/>
            <person name="Huettel W."/>
        </authorList>
    </citation>
    <scope>NUCLEOTIDE SEQUENCE [LARGE SCALE GENOMIC DNA]</scope>
    <source>
        <strain evidence="2">ATCC 74030 / MF5533</strain>
    </source>
</reference>
<dbReference type="InParanoid" id="H0EUU3"/>
<evidence type="ECO:0000313" key="2">
    <source>
        <dbReference type="Proteomes" id="UP000005446"/>
    </source>
</evidence>
<name>H0EUU3_GLAL7</name>
<dbReference type="AlphaFoldDB" id="H0EUU3"/>
<comment type="caution">
    <text evidence="1">The sequence shown here is derived from an EMBL/GenBank/DDBJ whole genome shotgun (WGS) entry which is preliminary data.</text>
</comment>
<dbReference type="EMBL" id="AGUE01000182">
    <property type="protein sequence ID" value="EHK97648.1"/>
    <property type="molecule type" value="Genomic_DNA"/>
</dbReference>
<proteinExistence type="predicted"/>
<dbReference type="HOGENOM" id="CLU_3014337_0_0_1"/>
<keyword evidence="2" id="KW-1185">Reference proteome</keyword>
<accession>H0EUU3</accession>
<gene>
    <name evidence="1" type="ORF">M7I_6532</name>
</gene>